<evidence type="ECO:0000313" key="1">
    <source>
        <dbReference type="EMBL" id="CAG8821119.1"/>
    </source>
</evidence>
<protein>
    <submittedName>
        <fullName evidence="1">15657_t:CDS:1</fullName>
    </submittedName>
</protein>
<sequence>MVKESGIKKGILHCFTGNWEIAEKFINLGFYVSFAGNITYKTAKWQERWKEVIEKIPLERIVVETDAPYLTPEPFRGQINYPQNIIHTLTKIAEIKKMDIKVVAEKIYLNTLRVLGINLPK</sequence>
<evidence type="ECO:0000313" key="2">
    <source>
        <dbReference type="Proteomes" id="UP000789920"/>
    </source>
</evidence>
<comment type="caution">
    <text evidence="1">The sequence shown here is derived from an EMBL/GenBank/DDBJ whole genome shotgun (WGS) entry which is preliminary data.</text>
</comment>
<name>A0ACA9S136_9GLOM</name>
<proteinExistence type="predicted"/>
<dbReference type="EMBL" id="CAJVQC010084474">
    <property type="protein sequence ID" value="CAG8821119.1"/>
    <property type="molecule type" value="Genomic_DNA"/>
</dbReference>
<organism evidence="1 2">
    <name type="scientific">Racocetra persica</name>
    <dbReference type="NCBI Taxonomy" id="160502"/>
    <lineage>
        <taxon>Eukaryota</taxon>
        <taxon>Fungi</taxon>
        <taxon>Fungi incertae sedis</taxon>
        <taxon>Mucoromycota</taxon>
        <taxon>Glomeromycotina</taxon>
        <taxon>Glomeromycetes</taxon>
        <taxon>Diversisporales</taxon>
        <taxon>Gigasporaceae</taxon>
        <taxon>Racocetra</taxon>
    </lineage>
</organism>
<dbReference type="Proteomes" id="UP000789920">
    <property type="component" value="Unassembled WGS sequence"/>
</dbReference>
<accession>A0ACA9S136</accession>
<gene>
    <name evidence="1" type="ORF">RPERSI_LOCUS25513</name>
</gene>
<reference evidence="1" key="1">
    <citation type="submission" date="2021-06" db="EMBL/GenBank/DDBJ databases">
        <authorList>
            <person name="Kallberg Y."/>
            <person name="Tangrot J."/>
            <person name="Rosling A."/>
        </authorList>
    </citation>
    <scope>NUCLEOTIDE SEQUENCE</scope>
    <source>
        <strain evidence="1">MA461A</strain>
    </source>
</reference>
<keyword evidence="2" id="KW-1185">Reference proteome</keyword>